<dbReference type="EMBL" id="CACVBS010000053">
    <property type="protein sequence ID" value="CAA7266258.1"/>
    <property type="molecule type" value="Genomic_DNA"/>
</dbReference>
<comment type="caution">
    <text evidence="1">The sequence shown here is derived from an EMBL/GenBank/DDBJ whole genome shotgun (WGS) entry which is preliminary data.</text>
</comment>
<gene>
    <name evidence="1" type="ORF">AAE3_LOCUS8539</name>
</gene>
<evidence type="ECO:0000313" key="2">
    <source>
        <dbReference type="Proteomes" id="UP000467700"/>
    </source>
</evidence>
<keyword evidence="2" id="KW-1185">Reference proteome</keyword>
<name>A0A8S0W7V7_CYCAE</name>
<evidence type="ECO:0000313" key="1">
    <source>
        <dbReference type="EMBL" id="CAA7266258.1"/>
    </source>
</evidence>
<reference evidence="1 2" key="1">
    <citation type="submission" date="2020-01" db="EMBL/GenBank/DDBJ databases">
        <authorList>
            <person name="Gupta K D."/>
        </authorList>
    </citation>
    <scope>NUCLEOTIDE SEQUENCE [LARGE SCALE GENOMIC DNA]</scope>
</reference>
<dbReference type="Proteomes" id="UP000467700">
    <property type="component" value="Unassembled WGS sequence"/>
</dbReference>
<accession>A0A8S0W7V7</accession>
<protein>
    <submittedName>
        <fullName evidence="1">Uncharacterized protein</fullName>
    </submittedName>
</protein>
<dbReference type="AlphaFoldDB" id="A0A8S0W7V7"/>
<organism evidence="1 2">
    <name type="scientific">Cyclocybe aegerita</name>
    <name type="common">Black poplar mushroom</name>
    <name type="synonym">Agrocybe aegerita</name>
    <dbReference type="NCBI Taxonomy" id="1973307"/>
    <lineage>
        <taxon>Eukaryota</taxon>
        <taxon>Fungi</taxon>
        <taxon>Dikarya</taxon>
        <taxon>Basidiomycota</taxon>
        <taxon>Agaricomycotina</taxon>
        <taxon>Agaricomycetes</taxon>
        <taxon>Agaricomycetidae</taxon>
        <taxon>Agaricales</taxon>
        <taxon>Agaricineae</taxon>
        <taxon>Bolbitiaceae</taxon>
        <taxon>Cyclocybe</taxon>
    </lineage>
</organism>
<sequence>MRIIFRKIWWTFFEQDYVATVRRTITANQSCLCLLLITMIVPTEINSPSHPVSYSPNNGVEIVNSFGQSSTVPWELCSIGKFTQLMDPLFRDSPAEGYTQRNRYVVYFLDFQFQPRVSHSWAELVHPGNILYLAIKLKKYQFRKQRCVRCNWYITELSGGCFVNCPGCSAETDCETEKGPLLNICEDEQSLGVKSYGPPPKPVSKSKGTRSPLADYRNFQNFYVLL</sequence>
<proteinExistence type="predicted"/>